<evidence type="ECO:0000256" key="4">
    <source>
        <dbReference type="ARBA" id="ARBA00022679"/>
    </source>
</evidence>
<evidence type="ECO:0000256" key="6">
    <source>
        <dbReference type="ARBA" id="ARBA00037281"/>
    </source>
</evidence>
<dbReference type="Proteomes" id="UP000602395">
    <property type="component" value="Unassembled WGS sequence"/>
</dbReference>
<organism evidence="11 12">
    <name type="scientific">Gordonia hankookensis</name>
    <dbReference type="NCBI Taxonomy" id="589403"/>
    <lineage>
        <taxon>Bacteria</taxon>
        <taxon>Bacillati</taxon>
        <taxon>Actinomycetota</taxon>
        <taxon>Actinomycetes</taxon>
        <taxon>Mycobacteriales</taxon>
        <taxon>Gordoniaceae</taxon>
        <taxon>Gordonia</taxon>
    </lineage>
</organism>
<protein>
    <recommendedName>
        <fullName evidence="9">4,4'-diaponeurosporenoate glycosyltransferase</fullName>
    </recommendedName>
</protein>
<dbReference type="EMBL" id="JACWMS010000002">
    <property type="protein sequence ID" value="MBD1320305.1"/>
    <property type="molecule type" value="Genomic_DNA"/>
</dbReference>
<comment type="caution">
    <text evidence="11">The sequence shown here is derived from an EMBL/GenBank/DDBJ whole genome shotgun (WGS) entry which is preliminary data.</text>
</comment>
<comment type="function">
    <text evidence="6">Catalyzes the glycosylation of 4,4'-diaponeurosporenoate, i.e. the esterification of glucose at the C1'' position with the carboxyl group of 4,4'-diaponeurosporenic acid, to form glycosyl-4,4'-diaponeurosporenoate. This is a step in the biosynthesis of staphyloxanthin, an orange pigment present in most staphylococci strains.</text>
</comment>
<evidence type="ECO:0000256" key="3">
    <source>
        <dbReference type="ARBA" id="ARBA00022676"/>
    </source>
</evidence>
<evidence type="ECO:0000256" key="1">
    <source>
        <dbReference type="ARBA" id="ARBA00004236"/>
    </source>
</evidence>
<dbReference type="RefSeq" id="WP_190266999.1">
    <property type="nucleotide sequence ID" value="NZ_BAABAD010000004.1"/>
</dbReference>
<dbReference type="PANTHER" id="PTHR43646">
    <property type="entry name" value="GLYCOSYLTRANSFERASE"/>
    <property type="match status" value="1"/>
</dbReference>
<evidence type="ECO:0000313" key="12">
    <source>
        <dbReference type="Proteomes" id="UP000602395"/>
    </source>
</evidence>
<keyword evidence="2" id="KW-1003">Cell membrane</keyword>
<dbReference type="PANTHER" id="PTHR43646:SF2">
    <property type="entry name" value="GLYCOSYLTRANSFERASE 2-LIKE DOMAIN-CONTAINING PROTEIN"/>
    <property type="match status" value="1"/>
</dbReference>
<dbReference type="Pfam" id="PF00535">
    <property type="entry name" value="Glycos_transf_2"/>
    <property type="match status" value="1"/>
</dbReference>
<keyword evidence="4" id="KW-0808">Transferase</keyword>
<comment type="pathway">
    <text evidence="7">Carotenoid biosynthesis; staphyloxanthin biosynthesis; staphyloxanthin from farnesyl diphosphate: step 4/5.</text>
</comment>
<evidence type="ECO:0000256" key="8">
    <source>
        <dbReference type="ARBA" id="ARBA00038120"/>
    </source>
</evidence>
<evidence type="ECO:0000256" key="5">
    <source>
        <dbReference type="ARBA" id="ARBA00023136"/>
    </source>
</evidence>
<keyword evidence="3" id="KW-0328">Glycosyltransferase</keyword>
<dbReference type="InterPro" id="IPR029044">
    <property type="entry name" value="Nucleotide-diphossugar_trans"/>
</dbReference>
<sequence>MVVLPVSSPDRPAPDRVVVVVPAHNEERLLPACIAALDDATSRVAVPVELVVVLDACTDGSAGLIPEHVTTVIGTARSVGAARRSGFAPHLDIPNAHRTWFATTDADSEVPPDWLATQLDVAGRGADAFVGTITPKNWDSWSPRTALIFGDRYLPGDGHFHVHGANLGVRADWYRRVGGFAARTGDEDVDLIRRLRAAGARIDRSGRSPVITSTRADGRTDAGFAAYLNQLEILSRQDPPARKVSP</sequence>
<dbReference type="InterPro" id="IPR001173">
    <property type="entry name" value="Glyco_trans_2-like"/>
</dbReference>
<gene>
    <name evidence="11" type="ORF">IDF66_11985</name>
</gene>
<evidence type="ECO:0000313" key="11">
    <source>
        <dbReference type="EMBL" id="MBD1320305.1"/>
    </source>
</evidence>
<reference evidence="11 12" key="1">
    <citation type="submission" date="2020-09" db="EMBL/GenBank/DDBJ databases">
        <title>Novel species in genus Gordonia.</title>
        <authorList>
            <person name="Zhang G."/>
        </authorList>
    </citation>
    <scope>NUCLEOTIDE SEQUENCE [LARGE SCALE GENOMIC DNA]</scope>
    <source>
        <strain evidence="11 12">ON-33</strain>
    </source>
</reference>
<keyword evidence="5" id="KW-0472">Membrane</keyword>
<feature type="domain" description="Glycosyltransferase 2-like" evidence="10">
    <location>
        <begin position="19"/>
        <end position="148"/>
    </location>
</feature>
<proteinExistence type="inferred from homology"/>
<evidence type="ECO:0000256" key="7">
    <source>
        <dbReference type="ARBA" id="ARBA00037904"/>
    </source>
</evidence>
<accession>A0ABR7WBX1</accession>
<dbReference type="SUPFAM" id="SSF53448">
    <property type="entry name" value="Nucleotide-diphospho-sugar transferases"/>
    <property type="match status" value="1"/>
</dbReference>
<keyword evidence="12" id="KW-1185">Reference proteome</keyword>
<comment type="subcellular location">
    <subcellularLocation>
        <location evidence="1">Cell membrane</location>
    </subcellularLocation>
</comment>
<evidence type="ECO:0000256" key="9">
    <source>
        <dbReference type="ARBA" id="ARBA00040345"/>
    </source>
</evidence>
<name>A0ABR7WBX1_9ACTN</name>
<evidence type="ECO:0000259" key="10">
    <source>
        <dbReference type="Pfam" id="PF00535"/>
    </source>
</evidence>
<evidence type="ECO:0000256" key="2">
    <source>
        <dbReference type="ARBA" id="ARBA00022475"/>
    </source>
</evidence>
<dbReference type="Gene3D" id="3.90.550.10">
    <property type="entry name" value="Spore Coat Polysaccharide Biosynthesis Protein SpsA, Chain A"/>
    <property type="match status" value="1"/>
</dbReference>
<comment type="similarity">
    <text evidence="8">Belongs to the glycosyltransferase 2 family. CrtQ subfamily.</text>
</comment>